<dbReference type="Gene3D" id="3.40.50.2300">
    <property type="match status" value="2"/>
</dbReference>
<keyword evidence="5" id="KW-1185">Reference proteome</keyword>
<comment type="similarity">
    <text evidence="1">Belongs to the leucine-binding protein family.</text>
</comment>
<gene>
    <name evidence="4" type="ordered locus">Sfum_1810</name>
</gene>
<feature type="domain" description="Leucine-binding protein" evidence="3">
    <location>
        <begin position="72"/>
        <end position="380"/>
    </location>
</feature>
<evidence type="ECO:0000313" key="4">
    <source>
        <dbReference type="EMBL" id="ABK17495.1"/>
    </source>
</evidence>
<dbReference type="HOGENOM" id="CLU_670705_0_0_7"/>
<protein>
    <recommendedName>
        <fullName evidence="3">Leucine-binding protein domain-containing protein</fullName>
    </recommendedName>
</protein>
<dbReference type="SUPFAM" id="SSF53822">
    <property type="entry name" value="Periplasmic binding protein-like I"/>
    <property type="match status" value="1"/>
</dbReference>
<accession>A0LJ93</accession>
<evidence type="ECO:0000256" key="2">
    <source>
        <dbReference type="ARBA" id="ARBA00022729"/>
    </source>
</evidence>
<reference evidence="4 5" key="1">
    <citation type="submission" date="2006-10" db="EMBL/GenBank/DDBJ databases">
        <title>Complete sequence of Syntrophobacter fumaroxidans MPOB.</title>
        <authorList>
            <consortium name="US DOE Joint Genome Institute"/>
            <person name="Copeland A."/>
            <person name="Lucas S."/>
            <person name="Lapidus A."/>
            <person name="Barry K."/>
            <person name="Detter J.C."/>
            <person name="Glavina del Rio T."/>
            <person name="Hammon N."/>
            <person name="Israni S."/>
            <person name="Pitluck S."/>
            <person name="Goltsman E.G."/>
            <person name="Martinez M."/>
            <person name="Schmutz J."/>
            <person name="Larimer F."/>
            <person name="Land M."/>
            <person name="Hauser L."/>
            <person name="Kyrpides N."/>
            <person name="Kim E."/>
            <person name="Boone D.R."/>
            <person name="Brockman F."/>
            <person name="Culley D."/>
            <person name="Ferry J."/>
            <person name="Gunsalus R."/>
            <person name="McInerney M.J."/>
            <person name="Morrison M."/>
            <person name="Plugge C."/>
            <person name="Rohlin L."/>
            <person name="Scholten J."/>
            <person name="Sieber J."/>
            <person name="Stams A.J.M."/>
            <person name="Worm P."/>
            <person name="Henstra A.M."/>
            <person name="Richardson P."/>
        </authorList>
    </citation>
    <scope>NUCLEOTIDE SEQUENCE [LARGE SCALE GENOMIC DNA]</scope>
    <source>
        <strain evidence="5">DSM 10017 / MPOB</strain>
    </source>
</reference>
<keyword evidence="2" id="KW-0732">Signal</keyword>
<dbReference type="Proteomes" id="UP000001784">
    <property type="component" value="Chromosome"/>
</dbReference>
<dbReference type="InterPro" id="IPR028082">
    <property type="entry name" value="Peripla_BP_I"/>
</dbReference>
<dbReference type="eggNOG" id="COG0683">
    <property type="taxonomic scope" value="Bacteria"/>
</dbReference>
<dbReference type="EMBL" id="CP000478">
    <property type="protein sequence ID" value="ABK17495.1"/>
    <property type="molecule type" value="Genomic_DNA"/>
</dbReference>
<dbReference type="AlphaFoldDB" id="A0LJ93"/>
<dbReference type="STRING" id="335543.Sfum_1810"/>
<dbReference type="InParanoid" id="A0LJ93"/>
<dbReference type="KEGG" id="sfu:Sfum_1810"/>
<name>A0LJ93_SYNFM</name>
<evidence type="ECO:0000256" key="1">
    <source>
        <dbReference type="ARBA" id="ARBA00010062"/>
    </source>
</evidence>
<organism evidence="4 5">
    <name type="scientific">Syntrophobacter fumaroxidans (strain DSM 10017 / MPOB)</name>
    <dbReference type="NCBI Taxonomy" id="335543"/>
    <lineage>
        <taxon>Bacteria</taxon>
        <taxon>Pseudomonadati</taxon>
        <taxon>Thermodesulfobacteriota</taxon>
        <taxon>Syntrophobacteria</taxon>
        <taxon>Syntrophobacterales</taxon>
        <taxon>Syntrophobacteraceae</taxon>
        <taxon>Syntrophobacter</taxon>
    </lineage>
</organism>
<dbReference type="Pfam" id="PF13458">
    <property type="entry name" value="Peripla_BP_6"/>
    <property type="match status" value="1"/>
</dbReference>
<proteinExistence type="inferred from homology"/>
<dbReference type="InterPro" id="IPR028081">
    <property type="entry name" value="Leu-bd"/>
</dbReference>
<evidence type="ECO:0000313" key="5">
    <source>
        <dbReference type="Proteomes" id="UP000001784"/>
    </source>
</evidence>
<evidence type="ECO:0000259" key="3">
    <source>
        <dbReference type="Pfam" id="PF13458"/>
    </source>
</evidence>
<sequence length="410" mass="44676" precursor="true">MNPGSFMSARRLKGRYLVPALAVLIALAAVAYRLLPEAVLPGPQSPESSRAGLDRPIDAPRLVLLLPEREEFRADAAMFRMGAELAVMRLAAENVKVTLDPTDSEGQPLTPGERLSVATSNPDTALVIAPLPLSALSEIVTEAKKAHLLLVVPGNSHQKLVDRSAVLPLAASDRTEGALAASVLSGWASGGEAVVIYDPGPYGEVLLAGFAEGAAKAGLKYRRERLGREDLEAGKPMRPGITGDDTFAWLAGPPDWAAVMAEMLARNGARGRFLFPSSCTEPFLDQFLLAVPQNFFFLKPAVSAVAAGDTKREFRDAFVRSYRREPNRDACIGYDCVRWIGTALRDRPITRRSVRERLIRATGPDNPYHGLSGTFYFDERGTTWNTLEPSNYVNGKFIFPRERETAQDGR</sequence>